<sequence length="119" mass="14159">MKTCWLMLEYWFQLSDDNERVCGFLGSKLLRLSSLDFYMSFVLVGVYRLCKIYLSPRAPKKKKADQGEENEKLKKEEVVLKEEVEHLDLYQQGQSQPHDMVYQQPQYCLLPPQHQKRSL</sequence>
<gene>
    <name evidence="1" type="ORF">CARUB_v10019233mg</name>
</gene>
<reference evidence="2" key="1">
    <citation type="journal article" date="2013" name="Nat. Genet.">
        <title>The Capsella rubella genome and the genomic consequences of rapid mating system evolution.</title>
        <authorList>
            <person name="Slotte T."/>
            <person name="Hazzouri K.M."/>
            <person name="Agren J.A."/>
            <person name="Koenig D."/>
            <person name="Maumus F."/>
            <person name="Guo Y.L."/>
            <person name="Steige K."/>
            <person name="Platts A.E."/>
            <person name="Escobar J.S."/>
            <person name="Newman L.K."/>
            <person name="Wang W."/>
            <person name="Mandakova T."/>
            <person name="Vello E."/>
            <person name="Smith L.M."/>
            <person name="Henz S.R."/>
            <person name="Steffen J."/>
            <person name="Takuno S."/>
            <person name="Brandvain Y."/>
            <person name="Coop G."/>
            <person name="Andolfatto P."/>
            <person name="Hu T.T."/>
            <person name="Blanchette M."/>
            <person name="Clark R.M."/>
            <person name="Quesneville H."/>
            <person name="Nordborg M."/>
            <person name="Gaut B.S."/>
            <person name="Lysak M.A."/>
            <person name="Jenkins J."/>
            <person name="Grimwood J."/>
            <person name="Chapman J."/>
            <person name="Prochnik S."/>
            <person name="Shu S."/>
            <person name="Rokhsar D."/>
            <person name="Schmutz J."/>
            <person name="Weigel D."/>
            <person name="Wright S.I."/>
        </authorList>
    </citation>
    <scope>NUCLEOTIDE SEQUENCE [LARGE SCALE GENOMIC DNA]</scope>
    <source>
        <strain evidence="2">cv. Monte Gargano</strain>
    </source>
</reference>
<dbReference type="Proteomes" id="UP000029121">
    <property type="component" value="Unassembled WGS sequence"/>
</dbReference>
<dbReference type="PANTHER" id="PTHR31714">
    <property type="entry name" value="F-BOX ASSOCIATED UBIQUITINATION EFFECTOR FAMILY PROTEIN-RELATED"/>
    <property type="match status" value="1"/>
</dbReference>
<name>R0HKU5_9BRAS</name>
<organism evidence="1 2">
    <name type="scientific">Capsella rubella</name>
    <dbReference type="NCBI Taxonomy" id="81985"/>
    <lineage>
        <taxon>Eukaryota</taxon>
        <taxon>Viridiplantae</taxon>
        <taxon>Streptophyta</taxon>
        <taxon>Embryophyta</taxon>
        <taxon>Tracheophyta</taxon>
        <taxon>Spermatophyta</taxon>
        <taxon>Magnoliopsida</taxon>
        <taxon>eudicotyledons</taxon>
        <taxon>Gunneridae</taxon>
        <taxon>Pentapetalae</taxon>
        <taxon>rosids</taxon>
        <taxon>malvids</taxon>
        <taxon>Brassicales</taxon>
        <taxon>Brassicaceae</taxon>
        <taxon>Camelineae</taxon>
        <taxon>Capsella</taxon>
    </lineage>
</organism>
<accession>R0HKU5</accession>
<proteinExistence type="predicted"/>
<evidence type="ECO:0000313" key="1">
    <source>
        <dbReference type="EMBL" id="EOA25855.1"/>
    </source>
</evidence>
<dbReference type="STRING" id="81985.R0HKU5"/>
<dbReference type="EMBL" id="KB870809">
    <property type="protein sequence ID" value="EOA25855.1"/>
    <property type="molecule type" value="Genomic_DNA"/>
</dbReference>
<protein>
    <submittedName>
        <fullName evidence="1">Uncharacterized protein</fullName>
    </submittedName>
</protein>
<dbReference type="PANTHER" id="PTHR31714:SF10">
    <property type="entry name" value="F-BOX ASSOCIATED UBIQUITINATION EFFECTOR FAMILY PROTEIN-RELATED"/>
    <property type="match status" value="1"/>
</dbReference>
<keyword evidence="2" id="KW-1185">Reference proteome</keyword>
<dbReference type="AlphaFoldDB" id="R0HKU5"/>
<evidence type="ECO:0000313" key="2">
    <source>
        <dbReference type="Proteomes" id="UP000029121"/>
    </source>
</evidence>